<dbReference type="Pfam" id="PF13682">
    <property type="entry name" value="CZB"/>
    <property type="match status" value="1"/>
</dbReference>
<dbReference type="GO" id="GO:0016020">
    <property type="term" value="C:membrane"/>
    <property type="evidence" value="ECO:0007669"/>
    <property type="project" value="InterPro"/>
</dbReference>
<sequence>MLFSNNKKEMAALRQRLADLEESRRHLQEERDTLTSRADELASENIRLTNAAALHQGMFQNMHFFGDSFGAFQTSLFNLATHLKEEKDHALDAASTSNKSRGAMDQISKNLAHMAQKTQMTANGVDQLSQRADQIGGIVKLIKEIADQTNLLALNAAIEAARAGEQGRGFAVVADEVRKLAERTGQATSEISSLVNSIQSETSRSRDEMERNAGEAVQFSQEGESATRSMEALLELSKTMEGAIAASALRGFVELAKVDHLVYKFEVYKVFMGISDKHGSEFASHTACRLGKWYYEGDGRACFSQLPGYKEIESPHTDVHRHGVAAVDSFHSNNHAEALDHMQKMEAASMLVLQELDHMAASGEHDHSLLCHSSA</sequence>
<dbReference type="Gene3D" id="1.20.120.30">
    <property type="entry name" value="Aspartate receptor, ligand-binding domain"/>
    <property type="match status" value="1"/>
</dbReference>
<dbReference type="InterPro" id="IPR025991">
    <property type="entry name" value="Chemoreceptor_zinc-bind_dom"/>
</dbReference>
<evidence type="ECO:0000313" key="5">
    <source>
        <dbReference type="EMBL" id="OIQ77924.1"/>
    </source>
</evidence>
<comment type="caution">
    <text evidence="5">The sequence shown here is derived from an EMBL/GenBank/DDBJ whole genome shotgun (WGS) entry which is preliminary data.</text>
</comment>
<dbReference type="Pfam" id="PF00015">
    <property type="entry name" value="MCPsignal"/>
    <property type="match status" value="1"/>
</dbReference>
<dbReference type="PROSITE" id="PS50111">
    <property type="entry name" value="CHEMOTAXIS_TRANSDUC_2"/>
    <property type="match status" value="1"/>
</dbReference>
<keyword evidence="1" id="KW-0807">Transducer</keyword>
<dbReference type="EMBL" id="MLJW01001506">
    <property type="protein sequence ID" value="OIQ77924.1"/>
    <property type="molecule type" value="Genomic_DNA"/>
</dbReference>
<dbReference type="PANTHER" id="PTHR32089:SF112">
    <property type="entry name" value="LYSOZYME-LIKE PROTEIN-RELATED"/>
    <property type="match status" value="1"/>
</dbReference>
<dbReference type="InterPro" id="IPR004089">
    <property type="entry name" value="MCPsignal_dom"/>
</dbReference>
<organism evidence="5">
    <name type="scientific">mine drainage metagenome</name>
    <dbReference type="NCBI Taxonomy" id="410659"/>
    <lineage>
        <taxon>unclassified sequences</taxon>
        <taxon>metagenomes</taxon>
        <taxon>ecological metagenomes</taxon>
    </lineage>
</organism>
<evidence type="ECO:0000259" key="4">
    <source>
        <dbReference type="PROSITE" id="PS50111"/>
    </source>
</evidence>
<name>A0A1J5QDB4_9ZZZZ</name>
<proteinExistence type="predicted"/>
<dbReference type="GO" id="GO:0007165">
    <property type="term" value="P:signal transduction"/>
    <property type="evidence" value="ECO:0007669"/>
    <property type="project" value="UniProtKB-KW"/>
</dbReference>
<dbReference type="SMART" id="SM00283">
    <property type="entry name" value="MA"/>
    <property type="match status" value="1"/>
</dbReference>
<protein>
    <submittedName>
        <fullName evidence="5">Biofilm dispersion protein BdlA</fullName>
    </submittedName>
</protein>
<evidence type="ECO:0000256" key="3">
    <source>
        <dbReference type="SAM" id="MobiDB-lite"/>
    </source>
</evidence>
<reference evidence="5" key="1">
    <citation type="submission" date="2016-10" db="EMBL/GenBank/DDBJ databases">
        <title>Sequence of Gallionella enrichment culture.</title>
        <authorList>
            <person name="Poehlein A."/>
            <person name="Muehling M."/>
            <person name="Daniel R."/>
        </authorList>
    </citation>
    <scope>NUCLEOTIDE SEQUENCE</scope>
</reference>
<feature type="region of interest" description="Disordered" evidence="3">
    <location>
        <begin position="195"/>
        <end position="224"/>
    </location>
</feature>
<evidence type="ECO:0000256" key="1">
    <source>
        <dbReference type="ARBA" id="ARBA00023224"/>
    </source>
</evidence>
<feature type="compositionally biased region" description="Basic and acidic residues" evidence="3">
    <location>
        <begin position="203"/>
        <end position="213"/>
    </location>
</feature>
<dbReference type="PANTHER" id="PTHR32089">
    <property type="entry name" value="METHYL-ACCEPTING CHEMOTAXIS PROTEIN MCPB"/>
    <property type="match status" value="1"/>
</dbReference>
<feature type="coiled-coil region" evidence="2">
    <location>
        <begin position="3"/>
        <end position="44"/>
    </location>
</feature>
<feature type="domain" description="Methyl-accepting transducer" evidence="4">
    <location>
        <begin position="75"/>
        <end position="258"/>
    </location>
</feature>
<dbReference type="Gene3D" id="1.10.287.950">
    <property type="entry name" value="Methyl-accepting chemotaxis protein"/>
    <property type="match status" value="1"/>
</dbReference>
<dbReference type="AlphaFoldDB" id="A0A1J5QDB4"/>
<evidence type="ECO:0000256" key="2">
    <source>
        <dbReference type="SAM" id="Coils"/>
    </source>
</evidence>
<gene>
    <name evidence="5" type="primary">bdlA_15</name>
    <name evidence="5" type="ORF">GALL_403750</name>
</gene>
<keyword evidence="2" id="KW-0175">Coiled coil</keyword>
<accession>A0A1J5QDB4</accession>
<dbReference type="SUPFAM" id="SSF58104">
    <property type="entry name" value="Methyl-accepting chemotaxis protein (MCP) signaling domain"/>
    <property type="match status" value="1"/>
</dbReference>